<accession>A0A5C3M6Y4</accession>
<evidence type="ECO:0000313" key="3">
    <source>
        <dbReference type="Proteomes" id="UP000308652"/>
    </source>
</evidence>
<dbReference type="Proteomes" id="UP000308652">
    <property type="component" value="Unassembled WGS sequence"/>
</dbReference>
<reference evidence="2 3" key="1">
    <citation type="journal article" date="2019" name="Nat. Ecol. Evol.">
        <title>Megaphylogeny resolves global patterns of mushroom evolution.</title>
        <authorList>
            <person name="Varga T."/>
            <person name="Krizsan K."/>
            <person name="Foldi C."/>
            <person name="Dima B."/>
            <person name="Sanchez-Garcia M."/>
            <person name="Sanchez-Ramirez S."/>
            <person name="Szollosi G.J."/>
            <person name="Szarkandi J.G."/>
            <person name="Papp V."/>
            <person name="Albert L."/>
            <person name="Andreopoulos W."/>
            <person name="Angelini C."/>
            <person name="Antonin V."/>
            <person name="Barry K.W."/>
            <person name="Bougher N.L."/>
            <person name="Buchanan P."/>
            <person name="Buyck B."/>
            <person name="Bense V."/>
            <person name="Catcheside P."/>
            <person name="Chovatia M."/>
            <person name="Cooper J."/>
            <person name="Damon W."/>
            <person name="Desjardin D."/>
            <person name="Finy P."/>
            <person name="Geml J."/>
            <person name="Haridas S."/>
            <person name="Hughes K."/>
            <person name="Justo A."/>
            <person name="Karasinski D."/>
            <person name="Kautmanova I."/>
            <person name="Kiss B."/>
            <person name="Kocsube S."/>
            <person name="Kotiranta H."/>
            <person name="LaButti K.M."/>
            <person name="Lechner B.E."/>
            <person name="Liimatainen K."/>
            <person name="Lipzen A."/>
            <person name="Lukacs Z."/>
            <person name="Mihaltcheva S."/>
            <person name="Morgado L.N."/>
            <person name="Niskanen T."/>
            <person name="Noordeloos M.E."/>
            <person name="Ohm R.A."/>
            <person name="Ortiz-Santana B."/>
            <person name="Ovrebo C."/>
            <person name="Racz N."/>
            <person name="Riley R."/>
            <person name="Savchenko A."/>
            <person name="Shiryaev A."/>
            <person name="Soop K."/>
            <person name="Spirin V."/>
            <person name="Szebenyi C."/>
            <person name="Tomsovsky M."/>
            <person name="Tulloss R.E."/>
            <person name="Uehling J."/>
            <person name="Grigoriev I.V."/>
            <person name="Vagvolgyi C."/>
            <person name="Papp T."/>
            <person name="Martin F.M."/>
            <person name="Miettinen O."/>
            <person name="Hibbett D.S."/>
            <person name="Nagy L.G."/>
        </authorList>
    </citation>
    <scope>NUCLEOTIDE SEQUENCE [LARGE SCALE GENOMIC DNA]</scope>
    <source>
        <strain evidence="2 3">CBS 166.37</strain>
    </source>
</reference>
<keyword evidence="1" id="KW-0732">Signal</keyword>
<feature type="chain" id="PRO_5023048229" evidence="1">
    <location>
        <begin position="19"/>
        <end position="183"/>
    </location>
</feature>
<dbReference type="OrthoDB" id="2910007at2759"/>
<dbReference type="AlphaFoldDB" id="A0A5C3M6Y4"/>
<proteinExistence type="predicted"/>
<gene>
    <name evidence="2" type="ORF">BDQ12DRAFT_485855</name>
</gene>
<organism evidence="2 3">
    <name type="scientific">Crucibulum laeve</name>
    <dbReference type="NCBI Taxonomy" id="68775"/>
    <lineage>
        <taxon>Eukaryota</taxon>
        <taxon>Fungi</taxon>
        <taxon>Dikarya</taxon>
        <taxon>Basidiomycota</taxon>
        <taxon>Agaricomycotina</taxon>
        <taxon>Agaricomycetes</taxon>
        <taxon>Agaricomycetidae</taxon>
        <taxon>Agaricales</taxon>
        <taxon>Agaricineae</taxon>
        <taxon>Nidulariaceae</taxon>
        <taxon>Crucibulum</taxon>
    </lineage>
</organism>
<evidence type="ECO:0000313" key="2">
    <source>
        <dbReference type="EMBL" id="TFK40156.1"/>
    </source>
</evidence>
<dbReference type="EMBL" id="ML213597">
    <property type="protein sequence ID" value="TFK40156.1"/>
    <property type="molecule type" value="Genomic_DNA"/>
</dbReference>
<keyword evidence="3" id="KW-1185">Reference proteome</keyword>
<name>A0A5C3M6Y4_9AGAR</name>
<feature type="signal peptide" evidence="1">
    <location>
        <begin position="1"/>
        <end position="18"/>
    </location>
</feature>
<sequence>MFAFRPLFALALVAGVVANPLESRQTSNTNSAINSIVDALDVKIHAIVPTIDTMQANGTANDATIGAQINQLVTAFNTTTSGLKSTAVSSGSNTTSPTNDDISITFSDVMQLVATGLSGLSTSTVPSFSSMISELDPAVASAATALNTTLPGSLGFVHIMMLDAQQFLVKEGGWPQTLAALGF</sequence>
<protein>
    <submittedName>
        <fullName evidence="2">POXA3b laccase small subunit</fullName>
    </submittedName>
</protein>
<evidence type="ECO:0000256" key="1">
    <source>
        <dbReference type="SAM" id="SignalP"/>
    </source>
</evidence>